<dbReference type="Proteomes" id="UP001500618">
    <property type="component" value="Unassembled WGS sequence"/>
</dbReference>
<evidence type="ECO:0000313" key="3">
    <source>
        <dbReference type="EMBL" id="GAA1705089.1"/>
    </source>
</evidence>
<accession>A0ABN2IHB3</accession>
<evidence type="ECO:0000256" key="2">
    <source>
        <dbReference type="SAM" id="Phobius"/>
    </source>
</evidence>
<feature type="transmembrane region" description="Helical" evidence="2">
    <location>
        <begin position="75"/>
        <end position="101"/>
    </location>
</feature>
<feature type="region of interest" description="Disordered" evidence="1">
    <location>
        <begin position="1"/>
        <end position="40"/>
    </location>
</feature>
<keyword evidence="4" id="KW-1185">Reference proteome</keyword>
<keyword evidence="2" id="KW-1133">Transmembrane helix</keyword>
<name>A0ABN2IHB3_9ACTN</name>
<feature type="transmembrane region" description="Helical" evidence="2">
    <location>
        <begin position="107"/>
        <end position="132"/>
    </location>
</feature>
<proteinExistence type="predicted"/>
<evidence type="ECO:0000313" key="4">
    <source>
        <dbReference type="Proteomes" id="UP001500618"/>
    </source>
</evidence>
<gene>
    <name evidence="3" type="ORF">GCM10009765_62850</name>
</gene>
<organism evidence="3 4">
    <name type="scientific">Fodinicola feengrottensis</name>
    <dbReference type="NCBI Taxonomy" id="435914"/>
    <lineage>
        <taxon>Bacteria</taxon>
        <taxon>Bacillati</taxon>
        <taxon>Actinomycetota</taxon>
        <taxon>Actinomycetes</taxon>
        <taxon>Mycobacteriales</taxon>
        <taxon>Fodinicola</taxon>
    </lineage>
</organism>
<dbReference type="InterPro" id="IPR009937">
    <property type="entry name" value="Phage_holin_3_6"/>
</dbReference>
<keyword evidence="2" id="KW-0812">Transmembrane</keyword>
<feature type="compositionally biased region" description="Basic and acidic residues" evidence="1">
    <location>
        <begin position="27"/>
        <end position="38"/>
    </location>
</feature>
<keyword evidence="2" id="KW-0472">Membrane</keyword>
<evidence type="ECO:0000256" key="1">
    <source>
        <dbReference type="SAM" id="MobiDB-lite"/>
    </source>
</evidence>
<protein>
    <submittedName>
        <fullName evidence="3">Phage holin family protein</fullName>
    </submittedName>
</protein>
<sequence>MLARGNTATDRPAEMGKGGREVAQSVDARRDPADERSTGELVGQLSGQVSQLVRSELKLAQIELKAKTQKLGAGIGLFAGAGVIAFYSVGVLLAAAVLGLAVVLPAWAAALIVFGVMLVVAAVLVLIGIRLVKRGSPPVPQQAIEGLKTDVSILKNLKERSDR</sequence>
<dbReference type="EMBL" id="BAAANY010000030">
    <property type="protein sequence ID" value="GAA1705089.1"/>
    <property type="molecule type" value="Genomic_DNA"/>
</dbReference>
<dbReference type="RefSeq" id="WP_279579246.1">
    <property type="nucleotide sequence ID" value="NZ_BAAANY010000030.1"/>
</dbReference>
<dbReference type="Pfam" id="PF07332">
    <property type="entry name" value="Phage_holin_3_6"/>
    <property type="match status" value="1"/>
</dbReference>
<reference evidence="3 4" key="1">
    <citation type="journal article" date="2019" name="Int. J. Syst. Evol. Microbiol.">
        <title>The Global Catalogue of Microorganisms (GCM) 10K type strain sequencing project: providing services to taxonomists for standard genome sequencing and annotation.</title>
        <authorList>
            <consortium name="The Broad Institute Genomics Platform"/>
            <consortium name="The Broad Institute Genome Sequencing Center for Infectious Disease"/>
            <person name="Wu L."/>
            <person name="Ma J."/>
        </authorList>
    </citation>
    <scope>NUCLEOTIDE SEQUENCE [LARGE SCALE GENOMIC DNA]</scope>
    <source>
        <strain evidence="3 4">JCM 14718</strain>
    </source>
</reference>
<comment type="caution">
    <text evidence="3">The sequence shown here is derived from an EMBL/GenBank/DDBJ whole genome shotgun (WGS) entry which is preliminary data.</text>
</comment>
<feature type="compositionally biased region" description="Basic and acidic residues" evidence="1">
    <location>
        <begin position="11"/>
        <end position="20"/>
    </location>
</feature>